<dbReference type="FunFam" id="1.10.10.570:FF:000008">
    <property type="entry name" value="Putative dolicholphosphate-mannose synthase"/>
    <property type="match status" value="1"/>
</dbReference>
<dbReference type="GO" id="GO:0042803">
    <property type="term" value="F:protein homodimerization activity"/>
    <property type="evidence" value="ECO:0007669"/>
    <property type="project" value="TreeGrafter"/>
</dbReference>
<dbReference type="AlphaFoldDB" id="A0A0N1I8X1"/>
<accession>A0A0N1I8X1</accession>
<dbReference type="InterPro" id="IPR014041">
    <property type="entry name" value="ESCRT-II_cplx_Vps25-sub_N"/>
</dbReference>
<organism evidence="1 2">
    <name type="scientific">Leptomonas seymouri</name>
    <dbReference type="NCBI Taxonomy" id="5684"/>
    <lineage>
        <taxon>Eukaryota</taxon>
        <taxon>Discoba</taxon>
        <taxon>Euglenozoa</taxon>
        <taxon>Kinetoplastea</taxon>
        <taxon>Metakinetoplastina</taxon>
        <taxon>Trypanosomatida</taxon>
        <taxon>Trypanosomatidae</taxon>
        <taxon>Leishmaniinae</taxon>
        <taxon>Leptomonas</taxon>
    </lineage>
</organism>
<comment type="caution">
    <text evidence="1">The sequence shown here is derived from an EMBL/GenBank/DDBJ whole genome shotgun (WGS) entry which is preliminary data.</text>
</comment>
<dbReference type="OrthoDB" id="245150at2759"/>
<dbReference type="InterPro" id="IPR036390">
    <property type="entry name" value="WH_DNA-bd_sf"/>
</dbReference>
<evidence type="ECO:0000313" key="1">
    <source>
        <dbReference type="EMBL" id="KPI88214.1"/>
    </source>
</evidence>
<sequence length="232" mass="25584">MTSEHWNFFGLPPFFTEQHSPATLDRQATLWSNLILDHAVFHAQRTGSNGEDTNALLRFYTSHSDIFYNPAINKRLSPKAARTMLQSLVARQPNHAVVVTDNGPSDYSVLVCTTEGGLKEMEEVLLRYILDNGAVQTTAMLSKKGTVMTFDELAGGTALSYGQAKPVYLARPLNAQVPVADVGRLSEEQAIRTYLHALNHRPVSAMRPFKVTLFNLDGSASQPYQGVKFGGE</sequence>
<dbReference type="EMBL" id="LJSK01000058">
    <property type="protein sequence ID" value="KPI88214.1"/>
    <property type="molecule type" value="Genomic_DNA"/>
</dbReference>
<gene>
    <name evidence="1" type="ORF">ABL78_2718</name>
</gene>
<keyword evidence="2" id="KW-1185">Reference proteome</keyword>
<dbReference type="PANTHER" id="PTHR13149:SF0">
    <property type="entry name" value="VACUOLAR PROTEIN-SORTING-ASSOCIATED PROTEIN 25"/>
    <property type="match status" value="1"/>
</dbReference>
<dbReference type="GO" id="GO:0005198">
    <property type="term" value="F:structural molecule activity"/>
    <property type="evidence" value="ECO:0007669"/>
    <property type="project" value="TreeGrafter"/>
</dbReference>
<name>A0A0N1I8X1_LEPSE</name>
<reference evidence="1 2" key="1">
    <citation type="journal article" date="2015" name="PLoS Pathog.">
        <title>Leptomonas seymouri: Adaptations to the Dixenous Life Cycle Analyzed by Genome Sequencing, Transcriptome Profiling and Co-infection with Leishmania donovani.</title>
        <authorList>
            <person name="Kraeva N."/>
            <person name="Butenko A."/>
            <person name="Hlavacova J."/>
            <person name="Kostygov A."/>
            <person name="Myskova J."/>
            <person name="Grybchuk D."/>
            <person name="Lestinova T."/>
            <person name="Votypka J."/>
            <person name="Volf P."/>
            <person name="Opperdoes F."/>
            <person name="Flegontov P."/>
            <person name="Lukes J."/>
            <person name="Yurchenko V."/>
        </authorList>
    </citation>
    <scope>NUCLEOTIDE SEQUENCE [LARGE SCALE GENOMIC DNA]</scope>
    <source>
        <strain evidence="1 2">ATCC 30220</strain>
    </source>
</reference>
<proteinExistence type="predicted"/>
<dbReference type="OMA" id="LDHAIYH"/>
<dbReference type="PANTHER" id="PTHR13149">
    <property type="entry name" value="VACUOLAR PROTEIN SORTING-ASSOCIATED PROTEIN VPS25"/>
    <property type="match status" value="1"/>
</dbReference>
<dbReference type="Pfam" id="PF05871">
    <property type="entry name" value="ESCRT-II"/>
    <property type="match status" value="1"/>
</dbReference>
<dbReference type="GO" id="GO:0000814">
    <property type="term" value="C:ESCRT II complex"/>
    <property type="evidence" value="ECO:0007669"/>
    <property type="project" value="InterPro"/>
</dbReference>
<dbReference type="Gene3D" id="1.10.10.570">
    <property type="entry name" value="Winged helix' DNA-binding domain. Chain C. Domain 1"/>
    <property type="match status" value="1"/>
</dbReference>
<dbReference type="SUPFAM" id="SSF46785">
    <property type="entry name" value="Winged helix' DNA-binding domain"/>
    <property type="match status" value="1"/>
</dbReference>
<dbReference type="Proteomes" id="UP000038009">
    <property type="component" value="Unassembled WGS sequence"/>
</dbReference>
<dbReference type="InterPro" id="IPR008570">
    <property type="entry name" value="ESCRT-II_cplx_Vps25-sub"/>
</dbReference>
<protein>
    <submittedName>
        <fullName evidence="1">Putative dolicholphosphate-mannose synthase</fullName>
    </submittedName>
</protein>
<evidence type="ECO:0000313" key="2">
    <source>
        <dbReference type="Proteomes" id="UP000038009"/>
    </source>
</evidence>
<dbReference type="VEuPathDB" id="TriTrypDB:Lsey_0058_0330"/>
<dbReference type="GO" id="GO:0043328">
    <property type="term" value="P:protein transport to vacuole involved in ubiquitin-dependent protein catabolic process via the multivesicular body sorting pathway"/>
    <property type="evidence" value="ECO:0007669"/>
    <property type="project" value="TreeGrafter"/>
</dbReference>